<organism evidence="2 3">
    <name type="scientific">Alkalibacterium iburiense</name>
    <dbReference type="NCBI Taxonomy" id="290589"/>
    <lineage>
        <taxon>Bacteria</taxon>
        <taxon>Bacillati</taxon>
        <taxon>Bacillota</taxon>
        <taxon>Bacilli</taxon>
        <taxon>Lactobacillales</taxon>
        <taxon>Carnobacteriaceae</taxon>
        <taxon>Alkalibacterium</taxon>
    </lineage>
</organism>
<name>A0ABP3HFU6_9LACT</name>
<dbReference type="EMBL" id="BAAACW010000117">
    <property type="protein sequence ID" value="GAA0366805.1"/>
    <property type="molecule type" value="Genomic_DNA"/>
</dbReference>
<dbReference type="PROSITE" id="PS51257">
    <property type="entry name" value="PROKAR_LIPOPROTEIN"/>
    <property type="match status" value="1"/>
</dbReference>
<evidence type="ECO:0000313" key="2">
    <source>
        <dbReference type="EMBL" id="GAA0366805.1"/>
    </source>
</evidence>
<comment type="caution">
    <text evidence="2">The sequence shown here is derived from an EMBL/GenBank/DDBJ whole genome shotgun (WGS) entry which is preliminary data.</text>
</comment>
<reference evidence="3" key="1">
    <citation type="journal article" date="2019" name="Int. J. Syst. Evol. Microbiol.">
        <title>The Global Catalogue of Microorganisms (GCM) 10K type strain sequencing project: providing services to taxonomists for standard genome sequencing and annotation.</title>
        <authorList>
            <consortium name="The Broad Institute Genomics Platform"/>
            <consortium name="The Broad Institute Genome Sequencing Center for Infectious Disease"/>
            <person name="Wu L."/>
            <person name="Ma J."/>
        </authorList>
    </citation>
    <scope>NUCLEOTIDE SEQUENCE [LARGE SCALE GENOMIC DNA]</scope>
    <source>
        <strain evidence="3">JCM 12662</strain>
    </source>
</reference>
<dbReference type="InterPro" id="IPR035965">
    <property type="entry name" value="PAS-like_dom_sf"/>
</dbReference>
<dbReference type="Pfam" id="PF13596">
    <property type="entry name" value="PAS_10"/>
    <property type="match status" value="1"/>
</dbReference>
<keyword evidence="3" id="KW-1185">Reference proteome</keyword>
<feature type="signal peptide" evidence="1">
    <location>
        <begin position="1"/>
        <end position="24"/>
    </location>
</feature>
<dbReference type="Proteomes" id="UP001501166">
    <property type="component" value="Unassembled WGS sequence"/>
</dbReference>
<proteinExistence type="predicted"/>
<gene>
    <name evidence="2" type="ORF">GCM10008932_18630</name>
</gene>
<accession>A0ABP3HFU6</accession>
<sequence length="226" mass="25294">MQKRKLFLCIPVMASVLIACTNEANEGDTTSAEEVNLPQAPSIDKGDTIETTIDIENSEEWVEDAAEATDAVSGDTYVHLDRGVLTVNQISDLLKHLPMEMTFSDSNSQFLYYNYRDEPEDMLAARAPEQVGDSLTEGHPEEAQENMQRALDLFYAGEETFFQRPVETDNDDEYVVISYQAVYGEDGEYKGVAQYAQDIQPIIDFYLEQEGMMIVEDPDAVSGATE</sequence>
<evidence type="ECO:0000256" key="1">
    <source>
        <dbReference type="SAM" id="SignalP"/>
    </source>
</evidence>
<dbReference type="RefSeq" id="WP_343755995.1">
    <property type="nucleotide sequence ID" value="NZ_BAAACW010000117.1"/>
</dbReference>
<dbReference type="SUPFAM" id="SSF55785">
    <property type="entry name" value="PYP-like sensor domain (PAS domain)"/>
    <property type="match status" value="1"/>
</dbReference>
<keyword evidence="1" id="KW-0732">Signal</keyword>
<feature type="chain" id="PRO_5047200438" evidence="1">
    <location>
        <begin position="25"/>
        <end position="226"/>
    </location>
</feature>
<protein>
    <submittedName>
        <fullName evidence="2">Uncharacterized protein</fullName>
    </submittedName>
</protein>
<evidence type="ECO:0000313" key="3">
    <source>
        <dbReference type="Proteomes" id="UP001501166"/>
    </source>
</evidence>
<dbReference type="Gene3D" id="3.30.450.20">
    <property type="entry name" value="PAS domain"/>
    <property type="match status" value="1"/>
</dbReference>